<dbReference type="AlphaFoldDB" id="A0A4D6NPW2"/>
<evidence type="ECO:0000256" key="1">
    <source>
        <dbReference type="SAM" id="MobiDB-lite"/>
    </source>
</evidence>
<dbReference type="Proteomes" id="UP000501690">
    <property type="component" value="Linkage Group LG11"/>
</dbReference>
<evidence type="ECO:0000313" key="2">
    <source>
        <dbReference type="EMBL" id="QCE14275.1"/>
    </source>
</evidence>
<name>A0A4D6NPW2_VIGUN</name>
<keyword evidence="3" id="KW-1185">Reference proteome</keyword>
<gene>
    <name evidence="2" type="ORF">DEO72_LG11g1274</name>
</gene>
<dbReference type="EMBL" id="CP039355">
    <property type="protein sequence ID" value="QCE14275.1"/>
    <property type="molecule type" value="Genomic_DNA"/>
</dbReference>
<sequence length="122" mass="13868">MPRVYPISRATTQGIPFRATTQGMLQQSSSLRFHSKPRRSSTSKSPSNYSTMDPGYMMLPRTCPFVVLSLRTSLLVVQLYGPPRRSLTHVIQQLRTSPFATALKCEHGTYKPPRWYPHTRAS</sequence>
<feature type="compositionally biased region" description="Low complexity" evidence="1">
    <location>
        <begin position="42"/>
        <end position="51"/>
    </location>
</feature>
<protein>
    <submittedName>
        <fullName evidence="2">Uncharacterized protein</fullName>
    </submittedName>
</protein>
<evidence type="ECO:0000313" key="3">
    <source>
        <dbReference type="Proteomes" id="UP000501690"/>
    </source>
</evidence>
<reference evidence="2 3" key="1">
    <citation type="submission" date="2019-04" db="EMBL/GenBank/DDBJ databases">
        <title>An improved genome assembly and genetic linkage map for asparagus bean, Vigna unguiculata ssp. sesquipedialis.</title>
        <authorList>
            <person name="Xia Q."/>
            <person name="Zhang R."/>
            <person name="Dong Y."/>
        </authorList>
    </citation>
    <scope>NUCLEOTIDE SEQUENCE [LARGE SCALE GENOMIC DNA]</scope>
    <source>
        <tissue evidence="2">Leaf</tissue>
    </source>
</reference>
<organism evidence="2 3">
    <name type="scientific">Vigna unguiculata</name>
    <name type="common">Cowpea</name>
    <dbReference type="NCBI Taxonomy" id="3917"/>
    <lineage>
        <taxon>Eukaryota</taxon>
        <taxon>Viridiplantae</taxon>
        <taxon>Streptophyta</taxon>
        <taxon>Embryophyta</taxon>
        <taxon>Tracheophyta</taxon>
        <taxon>Spermatophyta</taxon>
        <taxon>Magnoliopsida</taxon>
        <taxon>eudicotyledons</taxon>
        <taxon>Gunneridae</taxon>
        <taxon>Pentapetalae</taxon>
        <taxon>rosids</taxon>
        <taxon>fabids</taxon>
        <taxon>Fabales</taxon>
        <taxon>Fabaceae</taxon>
        <taxon>Papilionoideae</taxon>
        <taxon>50 kb inversion clade</taxon>
        <taxon>NPAAA clade</taxon>
        <taxon>indigoferoid/millettioid clade</taxon>
        <taxon>Phaseoleae</taxon>
        <taxon>Vigna</taxon>
    </lineage>
</organism>
<feature type="region of interest" description="Disordered" evidence="1">
    <location>
        <begin position="28"/>
        <end position="53"/>
    </location>
</feature>
<proteinExistence type="predicted"/>
<accession>A0A4D6NPW2</accession>